<dbReference type="SUPFAM" id="SSF47459">
    <property type="entry name" value="HLH, helix-loop-helix DNA-binding domain"/>
    <property type="match status" value="1"/>
</dbReference>
<evidence type="ECO:0000313" key="4">
    <source>
        <dbReference type="EMBL" id="CAF0854352.1"/>
    </source>
</evidence>
<evidence type="ECO:0000313" key="6">
    <source>
        <dbReference type="Proteomes" id="UP000663860"/>
    </source>
</evidence>
<dbReference type="EMBL" id="CAJNOE010000069">
    <property type="protein sequence ID" value="CAF0854352.1"/>
    <property type="molecule type" value="Genomic_DNA"/>
</dbReference>
<gene>
    <name evidence="4" type="ORF">IZO911_LOCUS9770</name>
    <name evidence="3" type="ORF">JYZ213_LOCUS7595</name>
    <name evidence="5" type="ORF">VCS650_LOCUS7526</name>
</gene>
<dbReference type="Proteomes" id="UP000663845">
    <property type="component" value="Unassembled WGS sequence"/>
</dbReference>
<dbReference type="GO" id="GO:0046983">
    <property type="term" value="F:protein dimerization activity"/>
    <property type="evidence" value="ECO:0007669"/>
    <property type="project" value="InterPro"/>
</dbReference>
<dbReference type="AlphaFoldDB" id="A0A813WQ21"/>
<name>A0A813WQ21_9BILA</name>
<dbReference type="PROSITE" id="PS50888">
    <property type="entry name" value="BHLH"/>
    <property type="match status" value="1"/>
</dbReference>
<evidence type="ECO:0000313" key="5">
    <source>
        <dbReference type="EMBL" id="CAF0867313.1"/>
    </source>
</evidence>
<evidence type="ECO:0000313" key="3">
    <source>
        <dbReference type="EMBL" id="CAF0845334.1"/>
    </source>
</evidence>
<evidence type="ECO:0000256" key="1">
    <source>
        <dbReference type="SAM" id="MobiDB-lite"/>
    </source>
</evidence>
<dbReference type="OrthoDB" id="10197173at2759"/>
<reference evidence="4" key="1">
    <citation type="submission" date="2021-02" db="EMBL/GenBank/DDBJ databases">
        <authorList>
            <person name="Nowell W R."/>
        </authorList>
    </citation>
    <scope>NUCLEOTIDE SEQUENCE</scope>
</reference>
<sequence length="88" mass="10376">MNRNTNKLKRVRSRKNNIESPAKRQFLKETEKHRRDLFAQSITNLRDVLLIQKPSDTNEENTKLDKTSILCQAATFLEEHKHSKTQTL</sequence>
<dbReference type="Proteomes" id="UP000663860">
    <property type="component" value="Unassembled WGS sequence"/>
</dbReference>
<dbReference type="InterPro" id="IPR011598">
    <property type="entry name" value="bHLH_dom"/>
</dbReference>
<dbReference type="InterPro" id="IPR036638">
    <property type="entry name" value="HLH_DNA-bd_sf"/>
</dbReference>
<evidence type="ECO:0000259" key="2">
    <source>
        <dbReference type="PROSITE" id="PS50888"/>
    </source>
</evidence>
<proteinExistence type="predicted"/>
<accession>A0A813WQ21</accession>
<feature type="compositionally biased region" description="Basic residues" evidence="1">
    <location>
        <begin position="1"/>
        <end position="15"/>
    </location>
</feature>
<feature type="domain" description="BHLH" evidence="2">
    <location>
        <begin position="22"/>
        <end position="80"/>
    </location>
</feature>
<dbReference type="Proteomes" id="UP000663891">
    <property type="component" value="Unassembled WGS sequence"/>
</dbReference>
<feature type="region of interest" description="Disordered" evidence="1">
    <location>
        <begin position="1"/>
        <end position="23"/>
    </location>
</feature>
<dbReference type="EMBL" id="CAJNON010000048">
    <property type="protein sequence ID" value="CAF0867313.1"/>
    <property type="molecule type" value="Genomic_DNA"/>
</dbReference>
<comment type="caution">
    <text evidence="4">The sequence shown here is derived from an EMBL/GenBank/DDBJ whole genome shotgun (WGS) entry which is preliminary data.</text>
</comment>
<dbReference type="Pfam" id="PF00010">
    <property type="entry name" value="HLH"/>
    <property type="match status" value="1"/>
</dbReference>
<dbReference type="EMBL" id="CAJNOG010000050">
    <property type="protein sequence ID" value="CAF0845334.1"/>
    <property type="molecule type" value="Genomic_DNA"/>
</dbReference>
<organism evidence="4 6">
    <name type="scientific">Adineta steineri</name>
    <dbReference type="NCBI Taxonomy" id="433720"/>
    <lineage>
        <taxon>Eukaryota</taxon>
        <taxon>Metazoa</taxon>
        <taxon>Spiralia</taxon>
        <taxon>Gnathifera</taxon>
        <taxon>Rotifera</taxon>
        <taxon>Eurotatoria</taxon>
        <taxon>Bdelloidea</taxon>
        <taxon>Adinetida</taxon>
        <taxon>Adinetidae</taxon>
        <taxon>Adineta</taxon>
    </lineage>
</organism>
<protein>
    <recommendedName>
        <fullName evidence="2">BHLH domain-containing protein</fullName>
    </recommendedName>
</protein>
<dbReference type="Gene3D" id="4.10.280.10">
    <property type="entry name" value="Helix-loop-helix DNA-binding domain"/>
    <property type="match status" value="1"/>
</dbReference>